<dbReference type="AlphaFoldDB" id="A0A0K1JNP6"/>
<dbReference type="RefSeq" id="WP_052595739.1">
    <property type="nucleotide sequence ID" value="NZ_CP011112.1"/>
</dbReference>
<keyword evidence="2" id="KW-1185">Reference proteome</keyword>
<sequence length="511" mass="55551">MVWSSALHRGRRPMLDRLPEVERSGRVDMNARAGWLLRISRYGLSETSGAAFAAEVGRTLRSGARRLSDSQLTAAEHGDRPVGSDLVRGYELVLGMPEGALAGPLEMASRHWVGWPWQFEQDRPAPRAEVDGLVRHFFDAVPSDALTGGDWLHLARVLTPPTAALGVPPQLQSAWIAQLVDELMRSVDHAYFLRIEALSRLVAFPDTCALAEEAIMRAVSEPGAQGVVDPLSALGDSQEDEVFVRLIDLLSRATGAVRFGAALALVEPLHQDRLSPPLVQRLAVALTTLGQAEPAPGDDLRMLVRLLPEASRTELPPGLQVDGVQTVEVGADGEVARETTRYVEVVKRATLPHTKDAMLERLLSTAITNTSAADTFHALSLVAASPYRGIVSAAAGELILQGRGTRALAAGRCRLIARLATSGEEDILKQLLEHPDPMVRNAALTGYAHTPRGIPHEVDLETLMRHPTTADRALYAAGMSQHRALDRLELLSDDHTIITKWWRRHGGAVRT</sequence>
<accession>A0A0K1JNP6</accession>
<dbReference type="PATRIC" id="fig|571913.6.peg.4868"/>
<protein>
    <submittedName>
        <fullName evidence="1">Uncharacterized protein</fullName>
    </submittedName>
</protein>
<gene>
    <name evidence="1" type="ORF">VV02_24045</name>
</gene>
<evidence type="ECO:0000313" key="2">
    <source>
        <dbReference type="Proteomes" id="UP000066480"/>
    </source>
</evidence>
<dbReference type="EMBL" id="CP011112">
    <property type="protein sequence ID" value="AKU18203.1"/>
    <property type="molecule type" value="Genomic_DNA"/>
</dbReference>
<proteinExistence type="predicted"/>
<dbReference type="OrthoDB" id="5142649at2"/>
<dbReference type="Proteomes" id="UP000066480">
    <property type="component" value="Chromosome"/>
</dbReference>
<reference evidence="1 2" key="1">
    <citation type="submission" date="2015-03" db="EMBL/GenBank/DDBJ databases">
        <title>Luteipulveratus halotolerans sp. nov., a novel actinobacterium (Dermacoccaceae) from Sarawak, Malaysia.</title>
        <authorList>
            <person name="Juboi H."/>
            <person name="Basik A."/>
            <person name="Shamsul S.S."/>
            <person name="Arnold P."/>
            <person name="Schmitt E.K."/>
            <person name="Sanglier J.-J."/>
            <person name="Yeo T."/>
        </authorList>
    </citation>
    <scope>NUCLEOTIDE SEQUENCE [LARGE SCALE GENOMIC DNA]</scope>
    <source>
        <strain evidence="1 2">MN07-A0370</strain>
    </source>
</reference>
<name>A0A0K1JNP6_9MICO</name>
<organism evidence="1 2">
    <name type="scientific">Luteipulveratus mongoliensis</name>
    <dbReference type="NCBI Taxonomy" id="571913"/>
    <lineage>
        <taxon>Bacteria</taxon>
        <taxon>Bacillati</taxon>
        <taxon>Actinomycetota</taxon>
        <taxon>Actinomycetes</taxon>
        <taxon>Micrococcales</taxon>
        <taxon>Dermacoccaceae</taxon>
        <taxon>Luteipulveratus</taxon>
    </lineage>
</organism>
<evidence type="ECO:0000313" key="1">
    <source>
        <dbReference type="EMBL" id="AKU18203.1"/>
    </source>
</evidence>
<dbReference type="KEGG" id="lmoi:VV02_24045"/>